<reference evidence="1" key="1">
    <citation type="submission" date="2019-06" db="EMBL/GenBank/DDBJ databases">
        <authorList>
            <person name="Zheng W."/>
        </authorList>
    </citation>
    <scope>NUCLEOTIDE SEQUENCE</scope>
    <source>
        <strain evidence="1">QDHG01</strain>
    </source>
</reference>
<keyword evidence="2" id="KW-1185">Reference proteome</keyword>
<evidence type="ECO:0000313" key="1">
    <source>
        <dbReference type="EMBL" id="TNV78215.1"/>
    </source>
</evidence>
<dbReference type="AlphaFoldDB" id="A0A8J8T1A7"/>
<proteinExistence type="predicted"/>
<accession>A0A8J8T1A7</accession>
<evidence type="ECO:0000313" key="2">
    <source>
        <dbReference type="Proteomes" id="UP000785679"/>
    </source>
</evidence>
<comment type="caution">
    <text evidence="1">The sequence shown here is derived from an EMBL/GenBank/DDBJ whole genome shotgun (WGS) entry which is preliminary data.</text>
</comment>
<name>A0A8J8T1A7_HALGN</name>
<sequence>MMRHRRVIFVEITSEVVQGVREVHGQVVSSSSELPDSRRCSSEVLVLIDGEVSILSSEELGVHGVNLALIDGDFGRLEDGGLNEGEVGVTDESAEEPDEGLFELVVRLGGDVVVLEVLLSVEGDLLGLQCPKR</sequence>
<dbReference type="Proteomes" id="UP000785679">
    <property type="component" value="Unassembled WGS sequence"/>
</dbReference>
<gene>
    <name evidence="1" type="ORF">FGO68_gene6542</name>
</gene>
<dbReference type="EMBL" id="RRYP01010700">
    <property type="protein sequence ID" value="TNV78215.1"/>
    <property type="molecule type" value="Genomic_DNA"/>
</dbReference>
<protein>
    <submittedName>
        <fullName evidence="1">Uncharacterized protein</fullName>
    </submittedName>
</protein>
<organism evidence="1 2">
    <name type="scientific">Halteria grandinella</name>
    <dbReference type="NCBI Taxonomy" id="5974"/>
    <lineage>
        <taxon>Eukaryota</taxon>
        <taxon>Sar</taxon>
        <taxon>Alveolata</taxon>
        <taxon>Ciliophora</taxon>
        <taxon>Intramacronucleata</taxon>
        <taxon>Spirotrichea</taxon>
        <taxon>Stichotrichia</taxon>
        <taxon>Sporadotrichida</taxon>
        <taxon>Halteriidae</taxon>
        <taxon>Halteria</taxon>
    </lineage>
</organism>